<feature type="region of interest" description="Disordered" evidence="1">
    <location>
        <begin position="1"/>
        <end position="24"/>
    </location>
</feature>
<feature type="compositionally biased region" description="Low complexity" evidence="1">
    <location>
        <begin position="1"/>
        <end position="13"/>
    </location>
</feature>
<evidence type="ECO:0000256" key="1">
    <source>
        <dbReference type="SAM" id="MobiDB-lite"/>
    </source>
</evidence>
<dbReference type="RefSeq" id="XP_022285160.1">
    <property type="nucleotide sequence ID" value="XM_022429748.1"/>
</dbReference>
<accession>A0A219APC1</accession>
<gene>
    <name evidence="2" type="ORF">VFPPC_18091</name>
</gene>
<keyword evidence="3" id="KW-1185">Reference proteome</keyword>
<sequence length="116" mass="13129">MKMMPTLTLTNRLEPPPRPPPRQHHHIQRLNEFLILSMFAMQCPQGLATKCVGTTEQYPQRIRDPGRAVSQLGMQMRVSRQAVGLGPAYETEHDDGFMVMFALDAESTAWCGIRCC</sequence>
<dbReference type="AlphaFoldDB" id="A0A219APC1"/>
<dbReference type="EMBL" id="LSBJ02000007">
    <property type="protein sequence ID" value="OWT42678.1"/>
    <property type="molecule type" value="Genomic_DNA"/>
</dbReference>
<name>A0A219APC1_METCM</name>
<proteinExistence type="predicted"/>
<protein>
    <submittedName>
        <fullName evidence="2">Uncharacterized protein</fullName>
    </submittedName>
</protein>
<dbReference type="GeneID" id="33936959"/>
<reference evidence="2 3" key="1">
    <citation type="journal article" date="2016" name="PLoS Pathog.">
        <title>Biosynthesis of antibiotic leucinostatins in bio-control fungus Purpureocillium lilacinum and their inhibition on phytophthora revealed by genome mining.</title>
        <authorList>
            <person name="Wang G."/>
            <person name="Liu Z."/>
            <person name="Lin R."/>
            <person name="Li E."/>
            <person name="Mao Z."/>
            <person name="Ling J."/>
            <person name="Yang Y."/>
            <person name="Yin W.B."/>
            <person name="Xie B."/>
        </authorList>
    </citation>
    <scope>NUCLEOTIDE SEQUENCE [LARGE SCALE GENOMIC DNA]</scope>
    <source>
        <strain evidence="2">170</strain>
    </source>
</reference>
<comment type="caution">
    <text evidence="2">The sequence shown here is derived from an EMBL/GenBank/DDBJ whole genome shotgun (WGS) entry which is preliminary data.</text>
</comment>
<dbReference type="KEGG" id="pchm:VFPPC_18091"/>
<organism evidence="2 3">
    <name type="scientific">Pochonia chlamydosporia 170</name>
    <dbReference type="NCBI Taxonomy" id="1380566"/>
    <lineage>
        <taxon>Eukaryota</taxon>
        <taxon>Fungi</taxon>
        <taxon>Dikarya</taxon>
        <taxon>Ascomycota</taxon>
        <taxon>Pezizomycotina</taxon>
        <taxon>Sordariomycetes</taxon>
        <taxon>Hypocreomycetidae</taxon>
        <taxon>Hypocreales</taxon>
        <taxon>Clavicipitaceae</taxon>
        <taxon>Pochonia</taxon>
    </lineage>
</organism>
<dbReference type="Proteomes" id="UP000078397">
    <property type="component" value="Unassembled WGS sequence"/>
</dbReference>
<evidence type="ECO:0000313" key="3">
    <source>
        <dbReference type="Proteomes" id="UP000078397"/>
    </source>
</evidence>
<evidence type="ECO:0000313" key="2">
    <source>
        <dbReference type="EMBL" id="OWT42678.1"/>
    </source>
</evidence>